<proteinExistence type="predicted"/>
<name>A0A0K2VET2_LEPSM</name>
<reference evidence="1" key="1">
    <citation type="submission" date="2014-05" db="EMBL/GenBank/DDBJ databases">
        <authorList>
            <person name="Chronopoulou M."/>
        </authorList>
    </citation>
    <scope>NUCLEOTIDE SEQUENCE</scope>
    <source>
        <tissue evidence="1">Whole organism</tissue>
    </source>
</reference>
<dbReference type="EMBL" id="HACA01031682">
    <property type="protein sequence ID" value="CDW49043.1"/>
    <property type="molecule type" value="Transcribed_RNA"/>
</dbReference>
<accession>A0A0K2VET2</accession>
<dbReference type="AlphaFoldDB" id="A0A0K2VET2"/>
<sequence>MATITLTLHFLFGQPSDLNPEILPSIKDVYKSILIVKQYLNQTRPGKWFKRKAYLTTADLTIFNVISLSLLRPSNAG</sequence>
<protein>
    <submittedName>
        <fullName evidence="1">Uncharacterized protein</fullName>
    </submittedName>
</protein>
<evidence type="ECO:0000313" key="1">
    <source>
        <dbReference type="EMBL" id="CDW49043.1"/>
    </source>
</evidence>
<organism evidence="1">
    <name type="scientific">Lepeophtheirus salmonis</name>
    <name type="common">Salmon louse</name>
    <name type="synonym">Caligus salmonis</name>
    <dbReference type="NCBI Taxonomy" id="72036"/>
    <lineage>
        <taxon>Eukaryota</taxon>
        <taxon>Metazoa</taxon>
        <taxon>Ecdysozoa</taxon>
        <taxon>Arthropoda</taxon>
        <taxon>Crustacea</taxon>
        <taxon>Multicrustacea</taxon>
        <taxon>Hexanauplia</taxon>
        <taxon>Copepoda</taxon>
        <taxon>Siphonostomatoida</taxon>
        <taxon>Caligidae</taxon>
        <taxon>Lepeophtheirus</taxon>
    </lineage>
</organism>